<dbReference type="EMBL" id="CP050919">
    <property type="protein sequence ID" value="QIX58959.1"/>
    <property type="molecule type" value="Genomic_DNA"/>
</dbReference>
<protein>
    <recommendedName>
        <fullName evidence="3">DNA-packaging protein</fullName>
    </recommendedName>
</protein>
<reference evidence="1 2" key="1">
    <citation type="submission" date="2020-04" db="EMBL/GenBank/DDBJ databases">
        <title>Novel strain L. Fermentum HFD1 producer antibacterial peptides.</title>
        <authorList>
            <person name="Ozhegov G.D."/>
            <person name="Pavlova A.S."/>
            <person name="Zhuravleva D.E."/>
            <person name="Gogoleva N.V."/>
            <person name="Shagimardanova E.I."/>
            <person name="Markelova M.I."/>
            <person name="Yarullina D.R."/>
            <person name="Kayumov A.R."/>
        </authorList>
    </citation>
    <scope>NUCLEOTIDE SEQUENCE [LARGE SCALE GENOMIC DNA]</scope>
    <source>
        <strain evidence="1 2">HFD1</strain>
    </source>
</reference>
<evidence type="ECO:0000313" key="2">
    <source>
        <dbReference type="Proteomes" id="UP000503169"/>
    </source>
</evidence>
<sequence length="127" mass="14658">MTIKALKTTVDDDTLSLVRNSLRLDSQDDDELLKLLIKTARADVINQVGERIDTFFDENDIFDTAVMVEVSHLYTNRQAVSTQETYEVPMVMYSLINSMKDDYRYQVAQLDKEDDDGEESEPFPDDH</sequence>
<dbReference type="InterPro" id="IPR021146">
    <property type="entry name" value="Phage_gp6-like_head-tail"/>
</dbReference>
<dbReference type="Proteomes" id="UP000503169">
    <property type="component" value="Chromosome"/>
</dbReference>
<dbReference type="InterPro" id="IPR006450">
    <property type="entry name" value="Phage_HK97_gp6-like"/>
</dbReference>
<dbReference type="Pfam" id="PF05135">
    <property type="entry name" value="Phage_connect_1"/>
    <property type="match status" value="1"/>
</dbReference>
<dbReference type="Gene3D" id="1.10.3230.30">
    <property type="entry name" value="Phage gp6-like head-tail connector protein"/>
    <property type="match status" value="1"/>
</dbReference>
<evidence type="ECO:0000313" key="1">
    <source>
        <dbReference type="EMBL" id="QIX58959.1"/>
    </source>
</evidence>
<gene>
    <name evidence="1" type="ORF">HCY95_01398</name>
</gene>
<dbReference type="RefSeq" id="WP_168183539.1">
    <property type="nucleotide sequence ID" value="NZ_CP050919.1"/>
</dbReference>
<accession>A0AAJ4KWA8</accession>
<name>A0AAJ4KWA8_LIMFE</name>
<proteinExistence type="predicted"/>
<organism evidence="1 2">
    <name type="scientific">Limosilactobacillus fermentum</name>
    <name type="common">Lactobacillus fermentum</name>
    <dbReference type="NCBI Taxonomy" id="1613"/>
    <lineage>
        <taxon>Bacteria</taxon>
        <taxon>Bacillati</taxon>
        <taxon>Bacillota</taxon>
        <taxon>Bacilli</taxon>
        <taxon>Lactobacillales</taxon>
        <taxon>Lactobacillaceae</taxon>
        <taxon>Limosilactobacillus</taxon>
    </lineage>
</organism>
<dbReference type="CDD" id="cd08054">
    <property type="entry name" value="gp6"/>
    <property type="match status" value="1"/>
</dbReference>
<evidence type="ECO:0008006" key="3">
    <source>
        <dbReference type="Google" id="ProtNLM"/>
    </source>
</evidence>
<dbReference type="NCBIfam" id="TIGR01560">
    <property type="entry name" value="put_DNA_pack"/>
    <property type="match status" value="1"/>
</dbReference>
<dbReference type="AlphaFoldDB" id="A0AAJ4KWA8"/>